<feature type="transmembrane region" description="Helical" evidence="1">
    <location>
        <begin position="12"/>
        <end position="35"/>
    </location>
</feature>
<evidence type="ECO:0000256" key="1">
    <source>
        <dbReference type="SAM" id="Phobius"/>
    </source>
</evidence>
<dbReference type="InterPro" id="IPR012902">
    <property type="entry name" value="N_methyl_site"/>
</dbReference>
<organism evidence="2 3">
    <name type="scientific">Clostridium zeae</name>
    <dbReference type="NCBI Taxonomy" id="2759022"/>
    <lineage>
        <taxon>Bacteria</taxon>
        <taxon>Bacillati</taxon>
        <taxon>Bacillota</taxon>
        <taxon>Clostridia</taxon>
        <taxon>Eubacteriales</taxon>
        <taxon>Clostridiaceae</taxon>
        <taxon>Clostridium</taxon>
    </lineage>
</organism>
<accession>A0ABQ1ECG8</accession>
<keyword evidence="1" id="KW-0472">Membrane</keyword>
<keyword evidence="1" id="KW-0812">Transmembrane</keyword>
<comment type="caution">
    <text evidence="2">The sequence shown here is derived from an EMBL/GenBank/DDBJ whole genome shotgun (WGS) entry which is preliminary data.</text>
</comment>
<name>A0ABQ1ECG8_9CLOT</name>
<dbReference type="NCBIfam" id="TIGR02532">
    <property type="entry name" value="IV_pilin_GFxxxE"/>
    <property type="match status" value="1"/>
</dbReference>
<evidence type="ECO:0000313" key="3">
    <source>
        <dbReference type="Proteomes" id="UP000663802"/>
    </source>
</evidence>
<evidence type="ECO:0008006" key="4">
    <source>
        <dbReference type="Google" id="ProtNLM"/>
    </source>
</evidence>
<dbReference type="RefSeq" id="WP_206870802.1">
    <property type="nucleotide sequence ID" value="NZ_BMBA01000003.1"/>
</dbReference>
<evidence type="ECO:0000313" key="2">
    <source>
        <dbReference type="EMBL" id="GFZ32512.1"/>
    </source>
</evidence>
<sequence length="288" mass="31845">MSIKSKKKKGMTLLEVIISIAIIGIMIVPIGNMILTSVKINKNGEDKQQAVYLSQQVLDGLKSIGSFENATIVLNNDSSNPLLINALGTAGSLNLGDYRVDVTINRKNQDVSYNNNDTSTSYDEKVEVSRDDDNRTFTLDGTVKTISNNKNDLYITVNSSVSGGVTQYNLTFNNTTTNNIFTITKNTFTNKINVKFSDLYESGSNFNIHVTNGLTSELKVYVTVPIDRVFREDNSRTIKYSSVNEGGLVSFYNASEGNADTFSKNYDAKVEIFKHNDLIYSVNSNIAK</sequence>
<proteinExistence type="predicted"/>
<reference evidence="2 3" key="1">
    <citation type="journal article" date="2021" name="Int. J. Syst. Evol. Microbiol.">
        <title>Clostridium zeae sp. nov., isolated from corn silage.</title>
        <authorList>
            <person name="Kobayashi H."/>
            <person name="Tanizawa Y."/>
            <person name="Yagura M."/>
            <person name="Sakamoto M."/>
            <person name="Ohkuma M."/>
            <person name="Tohno M."/>
        </authorList>
    </citation>
    <scope>NUCLEOTIDE SEQUENCE [LARGE SCALE GENOMIC DNA]</scope>
    <source>
        <strain evidence="2 3">CSC2</strain>
    </source>
</reference>
<keyword evidence="1" id="KW-1133">Transmembrane helix</keyword>
<keyword evidence="3" id="KW-1185">Reference proteome</keyword>
<gene>
    <name evidence="2" type="ORF">CSC2_30380</name>
</gene>
<dbReference type="Proteomes" id="UP000663802">
    <property type="component" value="Unassembled WGS sequence"/>
</dbReference>
<dbReference type="Pfam" id="PF07963">
    <property type="entry name" value="N_methyl"/>
    <property type="match status" value="1"/>
</dbReference>
<dbReference type="EMBL" id="BMBA01000003">
    <property type="protein sequence ID" value="GFZ32512.1"/>
    <property type="molecule type" value="Genomic_DNA"/>
</dbReference>
<protein>
    <recommendedName>
        <fullName evidence="4">Prepilin-type N-terminal cleavage/methylation domain-containing protein</fullName>
    </recommendedName>
</protein>